<dbReference type="AlphaFoldDB" id="A0A967AXW5"/>
<keyword evidence="1" id="KW-0812">Transmembrane</keyword>
<evidence type="ECO:0000313" key="3">
    <source>
        <dbReference type="Proteomes" id="UP000707206"/>
    </source>
</evidence>
<dbReference type="Proteomes" id="UP000707206">
    <property type="component" value="Unassembled WGS sequence"/>
</dbReference>
<evidence type="ECO:0000313" key="2">
    <source>
        <dbReference type="EMBL" id="NHF59607.1"/>
    </source>
</evidence>
<organism evidence="2 3">
    <name type="scientific">Pelagihabitans pacificus</name>
    <dbReference type="NCBI Taxonomy" id="2696054"/>
    <lineage>
        <taxon>Bacteria</taxon>
        <taxon>Pseudomonadati</taxon>
        <taxon>Bacteroidota</taxon>
        <taxon>Flavobacteriia</taxon>
        <taxon>Flavobacteriales</taxon>
        <taxon>Flavobacteriaceae</taxon>
        <taxon>Pelagihabitans</taxon>
    </lineage>
</organism>
<evidence type="ECO:0000256" key="1">
    <source>
        <dbReference type="SAM" id="Phobius"/>
    </source>
</evidence>
<protein>
    <recommendedName>
        <fullName evidence="4">TPM domain-containing protein</fullName>
    </recommendedName>
</protein>
<keyword evidence="3" id="KW-1185">Reference proteome</keyword>
<evidence type="ECO:0008006" key="4">
    <source>
        <dbReference type="Google" id="ProtNLM"/>
    </source>
</evidence>
<dbReference type="EMBL" id="VIKU02000002">
    <property type="protein sequence ID" value="NHF59607.1"/>
    <property type="molecule type" value="Genomic_DNA"/>
</dbReference>
<sequence length="171" mass="19776">MKRLKKILSVLVVMMVVFFVFLFWYQQRYSMDRVTAYEVNTPALENSLLIATQGSDFKNALTQELVNYYKTRATYIKVIDVHELTEIDMDAFNAIVIMHTWENWKPPEPVAAFIEENKEQRNRMVVVATSGEGSYKIEGVDALTGESIIENVPQYVNKITDRLALLFDQNP</sequence>
<reference evidence="2" key="2">
    <citation type="submission" date="2020-03" db="EMBL/GenBank/DDBJ databases">
        <title>Flavobacteriaceae bacterium strain TP-CH-4, a member of the family Flavobacteriaceae isolated from a deep-sea seamount.</title>
        <authorList>
            <person name="Zhang D.-C."/>
        </authorList>
    </citation>
    <scope>NUCLEOTIDE SEQUENCE</scope>
    <source>
        <strain evidence="2">TP-CH-4</strain>
    </source>
</reference>
<reference evidence="2" key="1">
    <citation type="submission" date="2019-07" db="EMBL/GenBank/DDBJ databases">
        <authorList>
            <person name="De-Chao Zhang Q."/>
        </authorList>
    </citation>
    <scope>NUCLEOTIDE SEQUENCE</scope>
    <source>
        <strain evidence="2">TP-CH-4</strain>
    </source>
</reference>
<proteinExistence type="predicted"/>
<keyword evidence="1" id="KW-1133">Transmembrane helix</keyword>
<name>A0A967AXW5_9FLAO</name>
<feature type="transmembrane region" description="Helical" evidence="1">
    <location>
        <begin position="7"/>
        <end position="25"/>
    </location>
</feature>
<comment type="caution">
    <text evidence="2">The sequence shown here is derived from an EMBL/GenBank/DDBJ whole genome shotgun (WGS) entry which is preliminary data.</text>
</comment>
<dbReference type="RefSeq" id="WP_152574101.1">
    <property type="nucleotide sequence ID" value="NZ_VIKU02000002.1"/>
</dbReference>
<keyword evidence="1" id="KW-0472">Membrane</keyword>
<gene>
    <name evidence="2" type="ORF">FK220_009665</name>
</gene>
<accession>A0A967AXW5</accession>